<dbReference type="EMBL" id="JBHSDT010000002">
    <property type="protein sequence ID" value="MFC4401799.1"/>
    <property type="molecule type" value="Genomic_DNA"/>
</dbReference>
<evidence type="ECO:0000313" key="1">
    <source>
        <dbReference type="EMBL" id="MFC4401799.1"/>
    </source>
</evidence>
<proteinExistence type="predicted"/>
<evidence type="ECO:0000313" key="2">
    <source>
        <dbReference type="Proteomes" id="UP001595882"/>
    </source>
</evidence>
<dbReference type="Gene3D" id="4.10.810.10">
    <property type="entry name" value="Virus Scaffolding Protein, Chain A"/>
    <property type="match status" value="1"/>
</dbReference>
<comment type="caution">
    <text evidence="1">The sequence shown here is derived from an EMBL/GenBank/DDBJ whole genome shotgun (WGS) entry which is preliminary data.</text>
</comment>
<reference evidence="2" key="1">
    <citation type="journal article" date="2019" name="Int. J. Syst. Evol. Microbiol.">
        <title>The Global Catalogue of Microorganisms (GCM) 10K type strain sequencing project: providing services to taxonomists for standard genome sequencing and annotation.</title>
        <authorList>
            <consortium name="The Broad Institute Genomics Platform"/>
            <consortium name="The Broad Institute Genome Sequencing Center for Infectious Disease"/>
            <person name="Wu L."/>
            <person name="Ma J."/>
        </authorList>
    </citation>
    <scope>NUCLEOTIDE SEQUENCE [LARGE SCALE GENOMIC DNA]</scope>
    <source>
        <strain evidence="2">CCUG 37865</strain>
    </source>
</reference>
<sequence length="147" mass="17911">MLSIKMFKPYYVKEEGKYIRVVLAYQYFSLLMDEKVYHFVPLESREIRINRETKEIENKDAVFVFQKGKKYNRISLVDLLKVKDFQQHLSQILTPYISLQKPMEKTDHIDYIIMELERNNLLRLIDKSLDEKDIDKFRFYTTKLIEM</sequence>
<organism evidence="1 2">
    <name type="scientific">Gracilibacillus xinjiangensis</name>
    <dbReference type="NCBI Taxonomy" id="1193282"/>
    <lineage>
        <taxon>Bacteria</taxon>
        <taxon>Bacillati</taxon>
        <taxon>Bacillota</taxon>
        <taxon>Bacilli</taxon>
        <taxon>Bacillales</taxon>
        <taxon>Bacillaceae</taxon>
        <taxon>Gracilibacillus</taxon>
    </lineage>
</organism>
<gene>
    <name evidence="1" type="ORF">ACFOY7_01640</name>
</gene>
<dbReference type="RefSeq" id="WP_390248745.1">
    <property type="nucleotide sequence ID" value="NZ_JBHSDT010000002.1"/>
</dbReference>
<dbReference type="Proteomes" id="UP001595882">
    <property type="component" value="Unassembled WGS sequence"/>
</dbReference>
<dbReference type="InterPro" id="IPR027393">
    <property type="entry name" value="Virus_scaffolding_prot_C"/>
</dbReference>
<protein>
    <submittedName>
        <fullName evidence="1">IDEAL domain-containing protein</fullName>
    </submittedName>
</protein>
<accession>A0ABV8WUP6</accession>
<keyword evidence="2" id="KW-1185">Reference proteome</keyword>
<name>A0ABV8WUP6_9BACI</name>